<evidence type="ECO:0000259" key="3">
    <source>
        <dbReference type="PROSITE" id="PS50891"/>
    </source>
</evidence>
<keyword evidence="5" id="KW-1185">Reference proteome</keyword>
<feature type="domain" description="LOB" evidence="3">
    <location>
        <begin position="150"/>
        <end position="195"/>
    </location>
</feature>
<dbReference type="AlphaFoldDB" id="A0A1Q3CYG0"/>
<feature type="signal peptide" evidence="2">
    <location>
        <begin position="1"/>
        <end position="26"/>
    </location>
</feature>
<dbReference type="Proteomes" id="UP000187406">
    <property type="component" value="Unassembled WGS sequence"/>
</dbReference>
<dbReference type="PANTHER" id="PTHR31301">
    <property type="entry name" value="LOB DOMAIN-CONTAINING PROTEIN 4-RELATED"/>
    <property type="match status" value="1"/>
</dbReference>
<accession>A0A1Q3CYG0</accession>
<evidence type="ECO:0000256" key="2">
    <source>
        <dbReference type="SAM" id="SignalP"/>
    </source>
</evidence>
<evidence type="ECO:0000256" key="1">
    <source>
        <dbReference type="ARBA" id="ARBA00005474"/>
    </source>
</evidence>
<dbReference type="OrthoDB" id="1893065at2759"/>
<dbReference type="Pfam" id="PF03195">
    <property type="entry name" value="LOB"/>
    <property type="match status" value="1"/>
</dbReference>
<sequence length="195" mass="21844">TVHTTRRNIQPALCFLHLLCVRLASHTQFPNHKSHTFPISFATLTYLRWRCVLRSLSLSLSTPTASLQRPILLVSSQCSHCQRLLSSPSHSRVPTQNSCYLQRIKKGNQTTSKILTLGGLAAFPLQIKTLQPQILGRMAVSNNKEARNSVTCAACEHQSRKCRERCIMAPFFPSNKPEEFQATVKTFGISNIANI</sequence>
<dbReference type="PANTHER" id="PTHR31301:SF19">
    <property type="entry name" value="LOB DOMAIN-CONTAINING PROTEIN 2"/>
    <property type="match status" value="1"/>
</dbReference>
<proteinExistence type="inferred from homology"/>
<name>A0A1Q3CYG0_CEPFO</name>
<evidence type="ECO:0000313" key="5">
    <source>
        <dbReference type="Proteomes" id="UP000187406"/>
    </source>
</evidence>
<dbReference type="PROSITE" id="PS50891">
    <property type="entry name" value="LOB"/>
    <property type="match status" value="1"/>
</dbReference>
<feature type="chain" id="PRO_5012953205" evidence="2">
    <location>
        <begin position="27"/>
        <end position="195"/>
    </location>
</feature>
<keyword evidence="2" id="KW-0732">Signal</keyword>
<reference evidence="5" key="1">
    <citation type="submission" date="2016-04" db="EMBL/GenBank/DDBJ databases">
        <title>Cephalotus genome sequencing.</title>
        <authorList>
            <person name="Fukushima K."/>
            <person name="Hasebe M."/>
            <person name="Fang X."/>
        </authorList>
    </citation>
    <scope>NUCLEOTIDE SEQUENCE [LARGE SCALE GENOMIC DNA]</scope>
    <source>
        <strain evidence="5">cv. St1</strain>
    </source>
</reference>
<comment type="caution">
    <text evidence="4">The sequence shown here is derived from an EMBL/GenBank/DDBJ whole genome shotgun (WGS) entry which is preliminary data.</text>
</comment>
<organism evidence="4 5">
    <name type="scientific">Cephalotus follicularis</name>
    <name type="common">Albany pitcher plant</name>
    <dbReference type="NCBI Taxonomy" id="3775"/>
    <lineage>
        <taxon>Eukaryota</taxon>
        <taxon>Viridiplantae</taxon>
        <taxon>Streptophyta</taxon>
        <taxon>Embryophyta</taxon>
        <taxon>Tracheophyta</taxon>
        <taxon>Spermatophyta</taxon>
        <taxon>Magnoliopsida</taxon>
        <taxon>eudicotyledons</taxon>
        <taxon>Gunneridae</taxon>
        <taxon>Pentapetalae</taxon>
        <taxon>rosids</taxon>
        <taxon>fabids</taxon>
        <taxon>Oxalidales</taxon>
        <taxon>Cephalotaceae</taxon>
        <taxon>Cephalotus</taxon>
    </lineage>
</organism>
<feature type="non-terminal residue" evidence="4">
    <location>
        <position position="1"/>
    </location>
</feature>
<dbReference type="EMBL" id="BDDD01003446">
    <property type="protein sequence ID" value="GAV85083.1"/>
    <property type="molecule type" value="Genomic_DNA"/>
</dbReference>
<protein>
    <submittedName>
        <fullName evidence="4">DUF260 domain-containing protein</fullName>
    </submittedName>
</protein>
<comment type="similarity">
    <text evidence="1">Belongs to the LOB domain-containing protein family.</text>
</comment>
<dbReference type="STRING" id="3775.A0A1Q3CYG0"/>
<evidence type="ECO:0000313" key="4">
    <source>
        <dbReference type="EMBL" id="GAV85083.1"/>
    </source>
</evidence>
<dbReference type="InterPro" id="IPR004883">
    <property type="entry name" value="LOB"/>
</dbReference>
<gene>
    <name evidence="4" type="ORF">CFOL_v3_28522</name>
</gene>
<dbReference type="InParanoid" id="A0A1Q3CYG0"/>